<keyword evidence="3" id="KW-1185">Reference proteome</keyword>
<dbReference type="OrthoDB" id="151490at2759"/>
<gene>
    <name evidence="2" type="ORF">PSYICH_LOCUS14359</name>
</gene>
<evidence type="ECO:0008006" key="4">
    <source>
        <dbReference type="Google" id="ProtNLM"/>
    </source>
</evidence>
<name>A0A9P0D5K6_9CUCU</name>
<feature type="compositionally biased region" description="Basic and acidic residues" evidence="1">
    <location>
        <begin position="12"/>
        <end position="26"/>
    </location>
</feature>
<dbReference type="InterPro" id="IPR039340">
    <property type="entry name" value="Tfc4/TFIIIC-102/Sfc4"/>
</dbReference>
<dbReference type="Gene3D" id="1.25.40.10">
    <property type="entry name" value="Tetratricopeptide repeat domain"/>
    <property type="match status" value="3"/>
</dbReference>
<dbReference type="InterPro" id="IPR011990">
    <property type="entry name" value="TPR-like_helical_dom_sf"/>
</dbReference>
<sequence length="768" mass="89474">MSENIAGPSSSKETDELYLSEEKNSDLSDEEDALFPDKSKRPLSRKDTTKLPPHLKGLMGEANLRYARGDLETAKKMCFEVIRQAPDVYEPYLTLSQMYESTNVKKYKAYLMLASHLAPHDIAITCRLADLCIQDGDLSEGIKCYVRSLKYNPQNMLIHTKRLELLEQRGITKHVLIAKQTMANNIPRKHSQTIINLSMEVAKEHYKNKSYLRAIEALRIPLKRIPSCVTQDIINVMLELLLINERFSDCLDIFTQFCGFTFDVTLTEDNNILINSFEIPDKLPLDLKTKFISCLVKLRAEHLFPPMVNNMLIEEDVETFGDLYLDVAESLMHVGYYQEALKLLIALVKSKSFSLAGVWLKYAECLAACNLIEQAIDAYFTVRNLAPGHVEVLYPLAMLLLKQNNRDEALKVMSQDLQTNKLDVAVLLEQMKLLKQLNDWEGYWTSMELLLSRHCCSLKYPEELKIVLTKERYQEKIVKLKKMRNFRSDSTNVETNFDIIREPSIEEEYTLYLENLQLALDRKECDYLKKFVFMGLISKRFQKYFSDIHILAFYSCLLTLDVFHGYTLIRDVLVKYPNNNLCWNWFGFITSTPDDVRFPRFLERASNNLTSENGKIMLANYNLCVGNYIAAINYFLKSFKQTKSITSAFLLAVTMLQHYCNRRVEKDKKRLMTETITHLFINYSKMRTKLAEQEIYYNLGRMYHQLGVMYLAEYYYNKVFKVHNDYLEKYPEIMCLKREAAFNLHVIYKAAGNFIAARNILYQHIVIV</sequence>
<dbReference type="Proteomes" id="UP001153636">
    <property type="component" value="Chromosome 8"/>
</dbReference>
<dbReference type="Pfam" id="PF13181">
    <property type="entry name" value="TPR_8"/>
    <property type="match status" value="2"/>
</dbReference>
<protein>
    <recommendedName>
        <fullName evidence="4">General transcription factor 3C polypeptide 3</fullName>
    </recommendedName>
</protein>
<organism evidence="2 3">
    <name type="scientific">Psylliodes chrysocephalus</name>
    <dbReference type="NCBI Taxonomy" id="3402493"/>
    <lineage>
        <taxon>Eukaryota</taxon>
        <taxon>Metazoa</taxon>
        <taxon>Ecdysozoa</taxon>
        <taxon>Arthropoda</taxon>
        <taxon>Hexapoda</taxon>
        <taxon>Insecta</taxon>
        <taxon>Pterygota</taxon>
        <taxon>Neoptera</taxon>
        <taxon>Endopterygota</taxon>
        <taxon>Coleoptera</taxon>
        <taxon>Polyphaga</taxon>
        <taxon>Cucujiformia</taxon>
        <taxon>Chrysomeloidea</taxon>
        <taxon>Chrysomelidae</taxon>
        <taxon>Galerucinae</taxon>
        <taxon>Alticini</taxon>
        <taxon>Psylliodes</taxon>
    </lineage>
</organism>
<dbReference type="AlphaFoldDB" id="A0A9P0D5K6"/>
<dbReference type="SMART" id="SM00028">
    <property type="entry name" value="TPR"/>
    <property type="match status" value="5"/>
</dbReference>
<feature type="region of interest" description="Disordered" evidence="1">
    <location>
        <begin position="1"/>
        <end position="54"/>
    </location>
</feature>
<feature type="compositionally biased region" description="Polar residues" evidence="1">
    <location>
        <begin position="1"/>
        <end position="11"/>
    </location>
</feature>
<evidence type="ECO:0000256" key="1">
    <source>
        <dbReference type="SAM" id="MobiDB-lite"/>
    </source>
</evidence>
<dbReference type="PANTHER" id="PTHR23082">
    <property type="entry name" value="TRANSCRIPTION INITIATION FACTOR IIIC TFIIIC , POLYPEPTIDE 3-RELATED"/>
    <property type="match status" value="1"/>
</dbReference>
<dbReference type="EMBL" id="OV651820">
    <property type="protein sequence ID" value="CAH1114330.1"/>
    <property type="molecule type" value="Genomic_DNA"/>
</dbReference>
<evidence type="ECO:0000313" key="3">
    <source>
        <dbReference type="Proteomes" id="UP001153636"/>
    </source>
</evidence>
<feature type="compositionally biased region" description="Basic and acidic residues" evidence="1">
    <location>
        <begin position="35"/>
        <end position="49"/>
    </location>
</feature>
<accession>A0A9P0D5K6</accession>
<dbReference type="GO" id="GO:0000127">
    <property type="term" value="C:transcription factor TFIIIC complex"/>
    <property type="evidence" value="ECO:0007669"/>
    <property type="project" value="TreeGrafter"/>
</dbReference>
<proteinExistence type="predicted"/>
<dbReference type="GO" id="GO:0006383">
    <property type="term" value="P:transcription by RNA polymerase III"/>
    <property type="evidence" value="ECO:0007669"/>
    <property type="project" value="InterPro"/>
</dbReference>
<dbReference type="SUPFAM" id="SSF48452">
    <property type="entry name" value="TPR-like"/>
    <property type="match status" value="2"/>
</dbReference>
<dbReference type="PANTHER" id="PTHR23082:SF0">
    <property type="entry name" value="GENERAL TRANSCRIPTION FACTOR 3C POLYPEPTIDE 3"/>
    <property type="match status" value="1"/>
</dbReference>
<evidence type="ECO:0000313" key="2">
    <source>
        <dbReference type="EMBL" id="CAH1114330.1"/>
    </source>
</evidence>
<reference evidence="2" key="1">
    <citation type="submission" date="2022-01" db="EMBL/GenBank/DDBJ databases">
        <authorList>
            <person name="King R."/>
        </authorList>
    </citation>
    <scope>NUCLEOTIDE SEQUENCE</scope>
</reference>
<dbReference type="InterPro" id="IPR019734">
    <property type="entry name" value="TPR_rpt"/>
</dbReference>